<accession>A0A939F0V8</accession>
<feature type="coiled-coil region" evidence="1">
    <location>
        <begin position="143"/>
        <end position="200"/>
    </location>
</feature>
<dbReference type="RefSeq" id="WP_206986027.1">
    <property type="nucleotide sequence ID" value="NZ_JAFLQZ010000016.1"/>
</dbReference>
<feature type="region of interest" description="Disordered" evidence="2">
    <location>
        <begin position="40"/>
        <end position="61"/>
    </location>
</feature>
<evidence type="ECO:0000313" key="5">
    <source>
        <dbReference type="EMBL" id="MBO0360080.1"/>
    </source>
</evidence>
<dbReference type="InterPro" id="IPR025645">
    <property type="entry name" value="DUF4349"/>
</dbReference>
<evidence type="ECO:0000259" key="4">
    <source>
        <dbReference type="Pfam" id="PF14257"/>
    </source>
</evidence>
<dbReference type="Proteomes" id="UP000664144">
    <property type="component" value="Unassembled WGS sequence"/>
</dbReference>
<evidence type="ECO:0000256" key="1">
    <source>
        <dbReference type="SAM" id="Coils"/>
    </source>
</evidence>
<proteinExistence type="predicted"/>
<feature type="chain" id="PRO_5037854914" evidence="3">
    <location>
        <begin position="22"/>
        <end position="240"/>
    </location>
</feature>
<evidence type="ECO:0000256" key="2">
    <source>
        <dbReference type="SAM" id="MobiDB-lite"/>
    </source>
</evidence>
<keyword evidence="6" id="KW-1185">Reference proteome</keyword>
<dbReference type="AlphaFoldDB" id="A0A939F0V8"/>
<organism evidence="5 6">
    <name type="scientific">Hymenobacter telluris</name>
    <dbReference type="NCBI Taxonomy" id="2816474"/>
    <lineage>
        <taxon>Bacteria</taxon>
        <taxon>Pseudomonadati</taxon>
        <taxon>Bacteroidota</taxon>
        <taxon>Cytophagia</taxon>
        <taxon>Cytophagales</taxon>
        <taxon>Hymenobacteraceae</taxon>
        <taxon>Hymenobacter</taxon>
    </lineage>
</organism>
<comment type="caution">
    <text evidence="5">The sequence shown here is derived from an EMBL/GenBank/DDBJ whole genome shotgun (WGS) entry which is preliminary data.</text>
</comment>
<evidence type="ECO:0000313" key="6">
    <source>
        <dbReference type="Proteomes" id="UP000664144"/>
    </source>
</evidence>
<dbReference type="Pfam" id="PF14257">
    <property type="entry name" value="DUF4349"/>
    <property type="match status" value="1"/>
</dbReference>
<protein>
    <submittedName>
        <fullName evidence="5">DUF4349 domain-containing protein</fullName>
    </submittedName>
</protein>
<feature type="signal peptide" evidence="3">
    <location>
        <begin position="1"/>
        <end position="21"/>
    </location>
</feature>
<sequence>MTCTANILPLFLLLSLLASCAGTTSNALYQTASASSPVVADTEQPELKEQSTGAAAPNPAPPAVARRLVYNATVQLRVTRTDSAQAQVRRLVAHEQGYLVQTSEERMQLRVPTERLTAVLAALPRVGKVESQTLSGQDVTDEYTDYQIRLENAQKARQRYLELLARAANVTEAVAVEKELQRLNTETDRLTGHLKRLQHLTDYATLSVTLRPKVQLGPLGYVSVGLYKAVRWLFVWGKAS</sequence>
<evidence type="ECO:0000256" key="3">
    <source>
        <dbReference type="SAM" id="SignalP"/>
    </source>
</evidence>
<keyword evidence="1" id="KW-0175">Coiled coil</keyword>
<keyword evidence="3" id="KW-0732">Signal</keyword>
<feature type="domain" description="DUF4349" evidence="4">
    <location>
        <begin position="66"/>
        <end position="218"/>
    </location>
</feature>
<name>A0A939F0V8_9BACT</name>
<gene>
    <name evidence="5" type="ORF">J0X19_19120</name>
</gene>
<reference evidence="5" key="1">
    <citation type="submission" date="2021-03" db="EMBL/GenBank/DDBJ databases">
        <authorList>
            <person name="Kim M.K."/>
        </authorList>
    </citation>
    <scope>NUCLEOTIDE SEQUENCE</scope>
    <source>
        <strain evidence="5">BT186</strain>
    </source>
</reference>
<dbReference type="EMBL" id="JAFLQZ010000016">
    <property type="protein sequence ID" value="MBO0360080.1"/>
    <property type="molecule type" value="Genomic_DNA"/>
</dbReference>